<proteinExistence type="predicted"/>
<reference evidence="1" key="1">
    <citation type="submission" date="2025-08" db="UniProtKB">
        <authorList>
            <consortium name="Ensembl"/>
        </authorList>
    </citation>
    <scope>IDENTIFICATION</scope>
</reference>
<protein>
    <submittedName>
        <fullName evidence="1">Uncharacterized protein</fullName>
    </submittedName>
</protein>
<keyword evidence="2" id="KW-1185">Reference proteome</keyword>
<dbReference type="AlphaFoldDB" id="A0A8C8Z197"/>
<dbReference type="GeneTree" id="ENSGT00900000143735"/>
<reference evidence="1" key="2">
    <citation type="submission" date="2025-09" db="UniProtKB">
        <authorList>
            <consortium name="Ensembl"/>
        </authorList>
    </citation>
    <scope>IDENTIFICATION</scope>
</reference>
<evidence type="ECO:0000313" key="2">
    <source>
        <dbReference type="Proteomes" id="UP000694414"/>
    </source>
</evidence>
<organism evidence="1 2">
    <name type="scientific">Prolemur simus</name>
    <name type="common">Greater bamboo lemur</name>
    <name type="synonym">Hapalemur simus</name>
    <dbReference type="NCBI Taxonomy" id="1328070"/>
    <lineage>
        <taxon>Eukaryota</taxon>
        <taxon>Metazoa</taxon>
        <taxon>Chordata</taxon>
        <taxon>Craniata</taxon>
        <taxon>Vertebrata</taxon>
        <taxon>Euteleostomi</taxon>
        <taxon>Mammalia</taxon>
        <taxon>Eutheria</taxon>
        <taxon>Euarchontoglires</taxon>
        <taxon>Primates</taxon>
        <taxon>Strepsirrhini</taxon>
        <taxon>Lemuriformes</taxon>
        <taxon>Lemuridae</taxon>
        <taxon>Prolemur</taxon>
    </lineage>
</organism>
<sequence length="191" mass="20737">IPCPRDVGVIPPRDLKFTSYRRQMTYILKRLRTSSSAAASLHEPRDLAASMGLEVSPSQAQGTGQDVEGLFPAVVTWLPHVAEATHLSDLLFVPMGALGLRLSAWARLPPGVVPSCLPPAVSLKTCQQVKPIWGSHCLHSSPQSSVPWWLWAGVHGTWWHQGDRRSAGALEEVCLGAAWGRGRRLQVSGPV</sequence>
<accession>A0A8C8Z197</accession>
<evidence type="ECO:0000313" key="1">
    <source>
        <dbReference type="Ensembl" id="ENSPSMP00000008738.1"/>
    </source>
</evidence>
<dbReference type="Ensembl" id="ENSPSMT00000010271.1">
    <property type="protein sequence ID" value="ENSPSMP00000008738.1"/>
    <property type="gene ID" value="ENSPSMG00000006424.1"/>
</dbReference>
<dbReference type="Proteomes" id="UP000694414">
    <property type="component" value="Unplaced"/>
</dbReference>
<name>A0A8C8Z197_PROSS</name>